<dbReference type="AlphaFoldDB" id="A0A4D5RC95"/>
<name>A0A4D5RC95_IXOSC</name>
<dbReference type="EMBL" id="GHJT01000772">
    <property type="protein sequence ID" value="MOY34743.1"/>
    <property type="molecule type" value="Transcribed_RNA"/>
</dbReference>
<sequence>MSIFVFWMTPCVYGAVHNLMLLSLCFPSLQPENRYFPAICICLIEIVHLALFVVTSSVQHFVGPLICVLSRR</sequence>
<proteinExistence type="predicted"/>
<keyword evidence="1" id="KW-1133">Transmembrane helix</keyword>
<evidence type="ECO:0000313" key="2">
    <source>
        <dbReference type="EMBL" id="MOY34743.1"/>
    </source>
</evidence>
<keyword evidence="1" id="KW-0472">Membrane</keyword>
<accession>A0A4D5RC95</accession>
<feature type="transmembrane region" description="Helical" evidence="1">
    <location>
        <begin position="35"/>
        <end position="54"/>
    </location>
</feature>
<evidence type="ECO:0000256" key="1">
    <source>
        <dbReference type="SAM" id="Phobius"/>
    </source>
</evidence>
<feature type="transmembrane region" description="Helical" evidence="1">
    <location>
        <begin position="12"/>
        <end position="29"/>
    </location>
</feature>
<reference evidence="2" key="1">
    <citation type="submission" date="2019-04" db="EMBL/GenBank/DDBJ databases">
        <title>An insight into the mialome of Ixodes scapularis.</title>
        <authorList>
            <person name="Ribeiro J.M."/>
            <person name="Mather T.N."/>
            <person name="Karim S."/>
        </authorList>
    </citation>
    <scope>NUCLEOTIDE SEQUENCE</scope>
</reference>
<keyword evidence="1" id="KW-0812">Transmembrane</keyword>
<organism evidence="2">
    <name type="scientific">Ixodes scapularis</name>
    <name type="common">Black-legged tick</name>
    <name type="synonym">Deer tick</name>
    <dbReference type="NCBI Taxonomy" id="6945"/>
    <lineage>
        <taxon>Eukaryota</taxon>
        <taxon>Metazoa</taxon>
        <taxon>Ecdysozoa</taxon>
        <taxon>Arthropoda</taxon>
        <taxon>Chelicerata</taxon>
        <taxon>Arachnida</taxon>
        <taxon>Acari</taxon>
        <taxon>Parasitiformes</taxon>
        <taxon>Ixodida</taxon>
        <taxon>Ixodoidea</taxon>
        <taxon>Ixodidae</taxon>
        <taxon>Ixodinae</taxon>
        <taxon>Ixodes</taxon>
    </lineage>
</organism>
<protein>
    <submittedName>
        <fullName evidence="2">Uncharacterized protein</fullName>
    </submittedName>
</protein>